<dbReference type="Pfam" id="PF01485">
    <property type="entry name" value="IBR"/>
    <property type="match status" value="1"/>
</dbReference>
<dbReference type="Proteomes" id="UP000770015">
    <property type="component" value="Unassembled WGS sequence"/>
</dbReference>
<dbReference type="InterPro" id="IPR044066">
    <property type="entry name" value="TRIAD_supradom"/>
</dbReference>
<evidence type="ECO:0000313" key="14">
    <source>
        <dbReference type="Proteomes" id="UP000770015"/>
    </source>
</evidence>
<evidence type="ECO:0000256" key="10">
    <source>
        <dbReference type="SAM" id="MobiDB-lite"/>
    </source>
</evidence>
<dbReference type="SMART" id="SM00647">
    <property type="entry name" value="IBR"/>
    <property type="match status" value="1"/>
</dbReference>
<dbReference type="InterPro" id="IPR013083">
    <property type="entry name" value="Znf_RING/FYVE/PHD"/>
</dbReference>
<feature type="domain" description="RING-type" evidence="12">
    <location>
        <begin position="13"/>
        <end position="264"/>
    </location>
</feature>
<dbReference type="EC" id="2.3.2.31" evidence="2"/>
<sequence>MREPYDPRSPEEEREDCIICTENLPVYRFTAQRTTEDCNHEPRCCFECIQNFIHAMLESRVWTDIRCPECQSNFTYNDFRRLARPDDFARIDNLSSTAALSALPEFRWCLAGCGSGQLHGDEATNPRMECVNCHARQCYTHNVAWHNGMTCDEYDQFIANPETFRSRQDIENERAAAGRAPERESQADGEWAREREERQRRTLEESERAPTQREDMIRRQREENESTNVITQTTKPCPNCQWRIEKIDGCDHMRSTAPLSLLGL</sequence>
<dbReference type="OrthoDB" id="1431934at2759"/>
<evidence type="ECO:0000259" key="11">
    <source>
        <dbReference type="PROSITE" id="PS50089"/>
    </source>
</evidence>
<evidence type="ECO:0000256" key="1">
    <source>
        <dbReference type="ARBA" id="ARBA00001798"/>
    </source>
</evidence>
<dbReference type="InterPro" id="IPR002867">
    <property type="entry name" value="IBR_dom"/>
</dbReference>
<keyword evidence="6 9" id="KW-0863">Zinc-finger</keyword>
<feature type="domain" description="RING-type" evidence="11">
    <location>
        <begin position="17"/>
        <end position="71"/>
    </location>
</feature>
<dbReference type="GO" id="GO:0008270">
    <property type="term" value="F:zinc ion binding"/>
    <property type="evidence" value="ECO:0007669"/>
    <property type="project" value="UniProtKB-KW"/>
</dbReference>
<feature type="compositionally biased region" description="Basic and acidic residues" evidence="10">
    <location>
        <begin position="173"/>
        <end position="224"/>
    </location>
</feature>
<evidence type="ECO:0000256" key="4">
    <source>
        <dbReference type="ARBA" id="ARBA00022723"/>
    </source>
</evidence>
<evidence type="ECO:0000256" key="5">
    <source>
        <dbReference type="ARBA" id="ARBA00022737"/>
    </source>
</evidence>
<proteinExistence type="predicted"/>
<protein>
    <recommendedName>
        <fullName evidence="2">RBR-type E3 ubiquitin transferase</fullName>
        <ecNumber evidence="2">2.3.2.31</ecNumber>
    </recommendedName>
</protein>
<evidence type="ECO:0000256" key="8">
    <source>
        <dbReference type="ARBA" id="ARBA00022833"/>
    </source>
</evidence>
<dbReference type="Gene3D" id="3.30.40.10">
    <property type="entry name" value="Zinc/RING finger domain, C3HC4 (zinc finger)"/>
    <property type="match status" value="1"/>
</dbReference>
<organism evidence="13 14">
    <name type="scientific">Plectosphaerella plurivora</name>
    <dbReference type="NCBI Taxonomy" id="936078"/>
    <lineage>
        <taxon>Eukaryota</taxon>
        <taxon>Fungi</taxon>
        <taxon>Dikarya</taxon>
        <taxon>Ascomycota</taxon>
        <taxon>Pezizomycotina</taxon>
        <taxon>Sordariomycetes</taxon>
        <taxon>Hypocreomycetidae</taxon>
        <taxon>Glomerellales</taxon>
        <taxon>Plectosphaerellaceae</taxon>
        <taxon>Plectosphaerella</taxon>
    </lineage>
</organism>
<evidence type="ECO:0000256" key="2">
    <source>
        <dbReference type="ARBA" id="ARBA00012251"/>
    </source>
</evidence>
<evidence type="ECO:0000256" key="6">
    <source>
        <dbReference type="ARBA" id="ARBA00022771"/>
    </source>
</evidence>
<dbReference type="InterPro" id="IPR001841">
    <property type="entry name" value="Znf_RING"/>
</dbReference>
<evidence type="ECO:0000313" key="13">
    <source>
        <dbReference type="EMBL" id="KAH6684850.1"/>
    </source>
</evidence>
<dbReference type="InterPro" id="IPR031127">
    <property type="entry name" value="E3_UB_ligase_RBR"/>
</dbReference>
<keyword evidence="4" id="KW-0479">Metal-binding</keyword>
<dbReference type="Gene3D" id="1.20.120.1750">
    <property type="match status" value="1"/>
</dbReference>
<keyword evidence="8" id="KW-0862">Zinc</keyword>
<dbReference type="GO" id="GO:0016567">
    <property type="term" value="P:protein ubiquitination"/>
    <property type="evidence" value="ECO:0007669"/>
    <property type="project" value="InterPro"/>
</dbReference>
<feature type="region of interest" description="Disordered" evidence="10">
    <location>
        <begin position="173"/>
        <end position="229"/>
    </location>
</feature>
<name>A0A9P8V8M0_9PEZI</name>
<keyword evidence="5" id="KW-0677">Repeat</keyword>
<keyword evidence="3" id="KW-0808">Transferase</keyword>
<evidence type="ECO:0000259" key="12">
    <source>
        <dbReference type="PROSITE" id="PS51873"/>
    </source>
</evidence>
<accession>A0A9P8V8M0</accession>
<dbReference type="CDD" id="cd20335">
    <property type="entry name" value="BRcat_RBR"/>
    <property type="match status" value="1"/>
</dbReference>
<dbReference type="PROSITE" id="PS51873">
    <property type="entry name" value="TRIAD"/>
    <property type="match status" value="1"/>
</dbReference>
<dbReference type="AlphaFoldDB" id="A0A9P8V8M0"/>
<dbReference type="PANTHER" id="PTHR11685">
    <property type="entry name" value="RBR FAMILY RING FINGER AND IBR DOMAIN-CONTAINING"/>
    <property type="match status" value="1"/>
</dbReference>
<comment type="catalytic activity">
    <reaction evidence="1">
        <text>[E2 ubiquitin-conjugating enzyme]-S-ubiquitinyl-L-cysteine + [acceptor protein]-L-lysine = [E2 ubiquitin-conjugating enzyme]-L-cysteine + [acceptor protein]-N(6)-ubiquitinyl-L-lysine.</text>
        <dbReference type="EC" id="2.3.2.31"/>
    </reaction>
</comment>
<dbReference type="PROSITE" id="PS50089">
    <property type="entry name" value="ZF_RING_2"/>
    <property type="match status" value="1"/>
</dbReference>
<evidence type="ECO:0000256" key="9">
    <source>
        <dbReference type="PROSITE-ProRule" id="PRU00175"/>
    </source>
</evidence>
<dbReference type="SUPFAM" id="SSF57850">
    <property type="entry name" value="RING/U-box"/>
    <property type="match status" value="3"/>
</dbReference>
<comment type="caution">
    <text evidence="13">The sequence shown here is derived from an EMBL/GenBank/DDBJ whole genome shotgun (WGS) entry which is preliminary data.</text>
</comment>
<gene>
    <name evidence="13" type="ORF">F5X68DRAFT_241842</name>
</gene>
<dbReference type="GO" id="GO:0061630">
    <property type="term" value="F:ubiquitin protein ligase activity"/>
    <property type="evidence" value="ECO:0007669"/>
    <property type="project" value="UniProtKB-EC"/>
</dbReference>
<keyword evidence="7" id="KW-0833">Ubl conjugation pathway</keyword>
<keyword evidence="14" id="KW-1185">Reference proteome</keyword>
<evidence type="ECO:0000256" key="7">
    <source>
        <dbReference type="ARBA" id="ARBA00022786"/>
    </source>
</evidence>
<reference evidence="13" key="1">
    <citation type="journal article" date="2021" name="Nat. Commun.">
        <title>Genetic determinants of endophytism in the Arabidopsis root mycobiome.</title>
        <authorList>
            <person name="Mesny F."/>
            <person name="Miyauchi S."/>
            <person name="Thiergart T."/>
            <person name="Pickel B."/>
            <person name="Atanasova L."/>
            <person name="Karlsson M."/>
            <person name="Huettel B."/>
            <person name="Barry K.W."/>
            <person name="Haridas S."/>
            <person name="Chen C."/>
            <person name="Bauer D."/>
            <person name="Andreopoulos W."/>
            <person name="Pangilinan J."/>
            <person name="LaButti K."/>
            <person name="Riley R."/>
            <person name="Lipzen A."/>
            <person name="Clum A."/>
            <person name="Drula E."/>
            <person name="Henrissat B."/>
            <person name="Kohler A."/>
            <person name="Grigoriev I.V."/>
            <person name="Martin F.M."/>
            <person name="Hacquard S."/>
        </authorList>
    </citation>
    <scope>NUCLEOTIDE SEQUENCE</scope>
    <source>
        <strain evidence="13">MPI-SDFR-AT-0117</strain>
    </source>
</reference>
<evidence type="ECO:0000256" key="3">
    <source>
        <dbReference type="ARBA" id="ARBA00022679"/>
    </source>
</evidence>
<dbReference type="EMBL" id="JAGSXJ010000016">
    <property type="protein sequence ID" value="KAH6684850.1"/>
    <property type="molecule type" value="Genomic_DNA"/>
</dbReference>